<reference evidence="1" key="2">
    <citation type="submission" date="2020-09" db="EMBL/GenBank/DDBJ databases">
        <authorList>
            <person name="Sun Q."/>
            <person name="Zhou Y."/>
        </authorList>
    </citation>
    <scope>NUCLEOTIDE SEQUENCE</scope>
    <source>
        <strain evidence="1">CGMCC 1.15152</strain>
    </source>
</reference>
<proteinExistence type="predicted"/>
<dbReference type="EMBL" id="BMHO01000003">
    <property type="protein sequence ID" value="GGD46062.1"/>
    <property type="molecule type" value="Genomic_DNA"/>
</dbReference>
<organism evidence="1 2">
    <name type="scientific">Microbacterium faecale</name>
    <dbReference type="NCBI Taxonomy" id="1804630"/>
    <lineage>
        <taxon>Bacteria</taxon>
        <taxon>Bacillati</taxon>
        <taxon>Actinomycetota</taxon>
        <taxon>Actinomycetes</taxon>
        <taxon>Micrococcales</taxon>
        <taxon>Microbacteriaceae</taxon>
        <taxon>Microbacterium</taxon>
    </lineage>
</organism>
<comment type="caution">
    <text evidence="1">The sequence shown here is derived from an EMBL/GenBank/DDBJ whole genome shotgun (WGS) entry which is preliminary data.</text>
</comment>
<evidence type="ECO:0000313" key="2">
    <source>
        <dbReference type="Proteomes" id="UP000633205"/>
    </source>
</evidence>
<dbReference type="Pfam" id="PF05742">
    <property type="entry name" value="TANGO2"/>
    <property type="match status" value="1"/>
</dbReference>
<dbReference type="InterPro" id="IPR008551">
    <property type="entry name" value="TANGO2"/>
</dbReference>
<gene>
    <name evidence="1" type="ORF">GCM10010915_29190</name>
</gene>
<dbReference type="Proteomes" id="UP000633205">
    <property type="component" value="Unassembled WGS sequence"/>
</dbReference>
<protein>
    <recommendedName>
        <fullName evidence="3">NRDE family protein</fullName>
    </recommendedName>
</protein>
<sequence>MCTVVVRVPSTGSSEPVSFLAVRDEDPSRSWDPLGAWWPERPDVVGVRDQRTGGAWLAAEPDAGRLAVVLNREGTPDLPEEQILSRGRLPFDALAQDPSGRPLRELDAHELAALDAMPFDGVKRMRGFNVVKIAAGAAAVTSWDGSALRTETLAPGTHMVAHNDVDDPRTPRIAAWRETFADAPFEEWPDVLARTAEVDPGDARAIVRDNRPHGYPTLSTIACTARVWPDRAEVRYAELDQPGAWSPLRFAPAHGPAHHR</sequence>
<dbReference type="PANTHER" id="PTHR17985">
    <property type="entry name" value="SER/THR-RICH PROTEIN T10 IN DGCR REGION"/>
    <property type="match status" value="1"/>
</dbReference>
<name>A0A916YIC9_9MICO</name>
<dbReference type="PANTHER" id="PTHR17985:SF8">
    <property type="entry name" value="TRANSPORT AND GOLGI ORGANIZATION PROTEIN 2 HOMOLOG"/>
    <property type="match status" value="1"/>
</dbReference>
<reference evidence="1" key="1">
    <citation type="journal article" date="2014" name="Int. J. Syst. Evol. Microbiol.">
        <title>Complete genome sequence of Corynebacterium casei LMG S-19264T (=DSM 44701T), isolated from a smear-ripened cheese.</title>
        <authorList>
            <consortium name="US DOE Joint Genome Institute (JGI-PGF)"/>
            <person name="Walter F."/>
            <person name="Albersmeier A."/>
            <person name="Kalinowski J."/>
            <person name="Ruckert C."/>
        </authorList>
    </citation>
    <scope>NUCLEOTIDE SEQUENCE</scope>
    <source>
        <strain evidence="1">CGMCC 1.15152</strain>
    </source>
</reference>
<keyword evidence="2" id="KW-1185">Reference proteome</keyword>
<accession>A0A916YIC9</accession>
<evidence type="ECO:0000313" key="1">
    <source>
        <dbReference type="EMBL" id="GGD46062.1"/>
    </source>
</evidence>
<dbReference type="AlphaFoldDB" id="A0A916YIC9"/>
<dbReference type="RefSeq" id="WP_188713150.1">
    <property type="nucleotide sequence ID" value="NZ_BMHO01000003.1"/>
</dbReference>
<evidence type="ECO:0008006" key="3">
    <source>
        <dbReference type="Google" id="ProtNLM"/>
    </source>
</evidence>